<evidence type="ECO:0000256" key="2">
    <source>
        <dbReference type="ARBA" id="ARBA00008598"/>
    </source>
</evidence>
<dbReference type="InterPro" id="IPR007409">
    <property type="entry name" value="Restrct_endonuc_type1_HsdR_N"/>
</dbReference>
<keyword evidence="10" id="KW-0238">DNA-binding</keyword>
<dbReference type="GO" id="GO:0009307">
    <property type="term" value="P:DNA restriction-modification system"/>
    <property type="evidence" value="ECO:0007669"/>
    <property type="project" value="UniProtKB-KW"/>
</dbReference>
<evidence type="ECO:0000256" key="7">
    <source>
        <dbReference type="ARBA" id="ARBA00022759"/>
    </source>
</evidence>
<name>A0A0F9V9R0_9ZZZZ</name>
<evidence type="ECO:0000313" key="12">
    <source>
        <dbReference type="EMBL" id="KKN62578.1"/>
    </source>
</evidence>
<dbReference type="EMBL" id="LAZR01000619">
    <property type="protein sequence ID" value="KKN62578.1"/>
    <property type="molecule type" value="Genomic_DNA"/>
</dbReference>
<dbReference type="CDD" id="cd18800">
    <property type="entry name" value="SF2_C_EcoR124I-like"/>
    <property type="match status" value="1"/>
</dbReference>
<dbReference type="PROSITE" id="PS51192">
    <property type="entry name" value="HELICASE_ATP_BIND_1"/>
    <property type="match status" value="1"/>
</dbReference>
<dbReference type="GO" id="GO:0003677">
    <property type="term" value="F:DNA binding"/>
    <property type="evidence" value="ECO:0007669"/>
    <property type="project" value="UniProtKB-KW"/>
</dbReference>
<evidence type="ECO:0000256" key="1">
    <source>
        <dbReference type="ARBA" id="ARBA00000851"/>
    </source>
</evidence>
<gene>
    <name evidence="12" type="ORF">LCGC14_0510670</name>
</gene>
<dbReference type="CDD" id="cd22332">
    <property type="entry name" value="HsdR_N"/>
    <property type="match status" value="1"/>
</dbReference>
<dbReference type="CDD" id="cd18030">
    <property type="entry name" value="DEXHc_RE_I_HsdR"/>
    <property type="match status" value="1"/>
</dbReference>
<dbReference type="InterPro" id="IPR055180">
    <property type="entry name" value="HsdR_RecA-like_helicase_dom_2"/>
</dbReference>
<protein>
    <recommendedName>
        <fullName evidence="3">type I site-specific deoxyribonuclease</fullName>
        <ecNumber evidence="3">3.1.21.3</ecNumber>
    </recommendedName>
</protein>
<feature type="domain" description="Helicase ATP-binding" evidence="11">
    <location>
        <begin position="271"/>
        <end position="443"/>
    </location>
</feature>
<evidence type="ECO:0000256" key="3">
    <source>
        <dbReference type="ARBA" id="ARBA00012654"/>
    </source>
</evidence>
<dbReference type="InterPro" id="IPR004473">
    <property type="entry name" value="Restrct_endonuc_typeI_HsdR"/>
</dbReference>
<dbReference type="Gene3D" id="3.40.50.300">
    <property type="entry name" value="P-loop containing nucleotide triphosphate hydrolases"/>
    <property type="match status" value="2"/>
</dbReference>
<dbReference type="InterPro" id="IPR027417">
    <property type="entry name" value="P-loop_NTPase"/>
</dbReference>
<comment type="catalytic activity">
    <reaction evidence="1">
        <text>Endonucleolytic cleavage of DNA to give random double-stranded fragments with terminal 5'-phosphates, ATP is simultaneously hydrolyzed.</text>
        <dbReference type="EC" id="3.1.21.3"/>
    </reaction>
</comment>
<dbReference type="Pfam" id="PF22679">
    <property type="entry name" value="T1R_D3-like"/>
    <property type="match status" value="1"/>
</dbReference>
<dbReference type="GO" id="GO:0005524">
    <property type="term" value="F:ATP binding"/>
    <property type="evidence" value="ECO:0007669"/>
    <property type="project" value="UniProtKB-KW"/>
</dbReference>
<dbReference type="Pfam" id="PF18766">
    <property type="entry name" value="SWI2_SNF2"/>
    <property type="match status" value="1"/>
</dbReference>
<evidence type="ECO:0000259" key="11">
    <source>
        <dbReference type="PROSITE" id="PS51192"/>
    </source>
</evidence>
<organism evidence="12">
    <name type="scientific">marine sediment metagenome</name>
    <dbReference type="NCBI Taxonomy" id="412755"/>
    <lineage>
        <taxon>unclassified sequences</taxon>
        <taxon>metagenomes</taxon>
        <taxon>ecological metagenomes</taxon>
    </lineage>
</organism>
<dbReference type="InterPro" id="IPR014001">
    <property type="entry name" value="Helicase_ATP-bd"/>
</dbReference>
<dbReference type="EC" id="3.1.21.3" evidence="3"/>
<evidence type="ECO:0000256" key="9">
    <source>
        <dbReference type="ARBA" id="ARBA00022840"/>
    </source>
</evidence>
<keyword evidence="9" id="KW-0067">ATP-binding</keyword>
<dbReference type="Pfam" id="PF04313">
    <property type="entry name" value="HSDR_N"/>
    <property type="match status" value="1"/>
</dbReference>
<dbReference type="PANTHER" id="PTHR30195">
    <property type="entry name" value="TYPE I SITE-SPECIFIC DEOXYRIBONUCLEASE PROTEIN SUBUNIT M AND R"/>
    <property type="match status" value="1"/>
</dbReference>
<evidence type="ECO:0000256" key="10">
    <source>
        <dbReference type="ARBA" id="ARBA00023125"/>
    </source>
</evidence>
<evidence type="ECO:0000256" key="4">
    <source>
        <dbReference type="ARBA" id="ARBA00022722"/>
    </source>
</evidence>
<dbReference type="Gene3D" id="3.90.1570.50">
    <property type="match status" value="1"/>
</dbReference>
<evidence type="ECO:0000256" key="8">
    <source>
        <dbReference type="ARBA" id="ARBA00022801"/>
    </source>
</evidence>
<evidence type="ECO:0000256" key="5">
    <source>
        <dbReference type="ARBA" id="ARBA00022741"/>
    </source>
</evidence>
<sequence length="1023" mass="114715">MSMIGEPERAAQNRVVALLSGHKTDTSGGLGWRYLGDWQKRAGNANIEEDYLRPWLLSRGYTADIAAKAIAALKRAARMEGVKLYEANREFYEMLRYGTQITPGPGEAPVTVRFVDWTDATANDMGVAEEVAVEGKSAKAYNKRPDLVFYVNGIALGVVELKKSTVGVGEGIRQTLDNQRAEFIRHFFTTVQMTFGGNDSEGLRYAAILTPQPYWLAWKEESEITSRLDRDVTQLMTPARFLELIHDFTLFDAGIKKIARPNQYFAVKAAQERIRTREGGIIWQTQGSGKSLIMVMLARWIRETLPDGRILIITDRKELDRQISEDVFGGIGDKVRRASSGHDLLAALANPADRVVCSLVHKFGKREEGEMADLIADIQAAKVGAPVGDFFVFIDEAHRTQSGKLARAMRQILPDAMFIGFTGTPLLRSDKSTSLETFGPYIGTPYRFDEAIEDKVVLDLRYEARDIDQRISSPQKIDDWFEAKTKTLTPAAKATLKQRWGTLQRVLSSRDRLTQIANDIIMDMEMKPRLKSGTGNAMLVAGSIPEACRFYEIFRKSGSDLTDKCAIVTSYKRKASEITGEEAGMGQTDRQFVHDVYDKLLGDRDEEDYEMEALTAFKKEPGRMKLIIVVSRLLTGFDAPTATYIFIDKQMRDHGLFQAICRVNRMDGDDKDFGYVVDYKDLFKNIETAVDDYTSEAFDAFDEADVAGLISNRAEKASEDLHSAREAWFELLEPVAPPKGDDAFYSYFSSPQGIAGDSDAEEKSRRRQALYQLAGRYARAYANVASDPAESGVNDQELAQYRNEVERAISIRDAVRLHSGDAVDMKLFEPAMRHLIDTYIKADESKIISHLDEISLIDLVESRGADAVKDLTPGLGKKKENVAEAIENNVRRLIIDETPVNPKFYERMSELLSDLVKQRRSEAIEYAEYLEKIAQLVRDSKAGHGGGYPNGIDTPGLKALFDNLDGNEEHAQAVDETIKATAPDGWRGNRMKERQVKNCLAEMIEGPDEIDRIMEILKAQSEY</sequence>
<dbReference type="SUPFAM" id="SSF52540">
    <property type="entry name" value="P-loop containing nucleoside triphosphate hydrolases"/>
    <property type="match status" value="1"/>
</dbReference>
<accession>A0A0F9V9R0</accession>
<comment type="similarity">
    <text evidence="2">Belongs to the HsdR family.</text>
</comment>
<keyword evidence="6" id="KW-0680">Restriction system</keyword>
<reference evidence="12" key="1">
    <citation type="journal article" date="2015" name="Nature">
        <title>Complex archaea that bridge the gap between prokaryotes and eukaryotes.</title>
        <authorList>
            <person name="Spang A."/>
            <person name="Saw J.H."/>
            <person name="Jorgensen S.L."/>
            <person name="Zaremba-Niedzwiedzka K."/>
            <person name="Martijn J."/>
            <person name="Lind A.E."/>
            <person name="van Eijk R."/>
            <person name="Schleper C."/>
            <person name="Guy L."/>
            <person name="Ettema T.J."/>
        </authorList>
    </citation>
    <scope>NUCLEOTIDE SEQUENCE</scope>
</reference>
<keyword evidence="8" id="KW-0378">Hydrolase</keyword>
<dbReference type="AlphaFoldDB" id="A0A0F9V9R0"/>
<dbReference type="InterPro" id="IPR051268">
    <property type="entry name" value="Type-I_R_enzyme_R_subunit"/>
</dbReference>
<keyword evidence="4" id="KW-0540">Nuclease</keyword>
<comment type="caution">
    <text evidence="12">The sequence shown here is derived from an EMBL/GenBank/DDBJ whole genome shotgun (WGS) entry which is preliminary data.</text>
</comment>
<dbReference type="InterPro" id="IPR040980">
    <property type="entry name" value="SWI2_SNF2"/>
</dbReference>
<proteinExistence type="inferred from homology"/>
<dbReference type="GO" id="GO:0009035">
    <property type="term" value="F:type I site-specific deoxyribonuclease activity"/>
    <property type="evidence" value="ECO:0007669"/>
    <property type="project" value="UniProtKB-EC"/>
</dbReference>
<dbReference type="NCBIfam" id="TIGR00348">
    <property type="entry name" value="hsdR"/>
    <property type="match status" value="1"/>
</dbReference>
<keyword evidence="5" id="KW-0547">Nucleotide-binding</keyword>
<dbReference type="PANTHER" id="PTHR30195:SF15">
    <property type="entry name" value="TYPE I RESTRICTION ENZYME HINDI ENDONUCLEASE SUBUNIT"/>
    <property type="match status" value="1"/>
</dbReference>
<keyword evidence="7" id="KW-0255">Endonuclease</keyword>
<dbReference type="SMART" id="SM00487">
    <property type="entry name" value="DEXDc"/>
    <property type="match status" value="1"/>
</dbReference>
<evidence type="ECO:0000256" key="6">
    <source>
        <dbReference type="ARBA" id="ARBA00022747"/>
    </source>
</evidence>